<evidence type="ECO:0000256" key="2">
    <source>
        <dbReference type="ARBA" id="ARBA00005312"/>
    </source>
</evidence>
<feature type="binding site" evidence="10">
    <location>
        <position position="360"/>
    </location>
    <ligand>
        <name>L-aspartate</name>
        <dbReference type="ChEBI" id="CHEBI:29991"/>
    </ligand>
</feature>
<evidence type="ECO:0000313" key="12">
    <source>
        <dbReference type="EMBL" id="SFC45256.1"/>
    </source>
</evidence>
<comment type="cofactor">
    <cofactor evidence="10">
        <name>Mg(2+)</name>
        <dbReference type="ChEBI" id="CHEBI:18420"/>
    </cofactor>
    <text evidence="10">Binds 3 Mg(2+) cations per subunit. The strongest magnesium site (Mg1) is bound to the beta- and gamma-phosphates of ATP and four water molecules complete its coordination sphere.</text>
</comment>
<comment type="similarity">
    <text evidence="2 10">Belongs to the class-II aminoacyl-tRNA synthetase family. Type 2 subfamily.</text>
</comment>
<dbReference type="FunFam" id="3.30.930.10:FF:000038">
    <property type="entry name" value="Aspartate--tRNA ligase"/>
    <property type="match status" value="1"/>
</dbReference>
<dbReference type="NCBIfam" id="TIGR00458">
    <property type="entry name" value="aspS_nondisc"/>
    <property type="match status" value="1"/>
</dbReference>
<keyword evidence="8 10" id="KW-0648">Protein biosynthesis</keyword>
<dbReference type="CDD" id="cd00776">
    <property type="entry name" value="AsxRS_core"/>
    <property type="match status" value="1"/>
</dbReference>
<dbReference type="InterPro" id="IPR004364">
    <property type="entry name" value="Aa-tRNA-synt_II"/>
</dbReference>
<dbReference type="InterPro" id="IPR006195">
    <property type="entry name" value="aa-tRNA-synth_II"/>
</dbReference>
<dbReference type="HAMAP" id="MF_02075">
    <property type="entry name" value="Asp_tRNA_synth_type2"/>
    <property type="match status" value="1"/>
</dbReference>
<comment type="caution">
    <text evidence="10">Lacks conserved residue(s) required for the propagation of feature annotation.</text>
</comment>
<dbReference type="InterPro" id="IPR004365">
    <property type="entry name" value="NA-bd_OB_tRNA"/>
</dbReference>
<name>A0A1I1J9X7_NATHA</name>
<feature type="binding site" evidence="10">
    <location>
        <begin position="219"/>
        <end position="221"/>
    </location>
    <ligand>
        <name>ATP</name>
        <dbReference type="ChEBI" id="CHEBI:30616"/>
    </ligand>
</feature>
<dbReference type="OrthoDB" id="5908at2157"/>
<evidence type="ECO:0000259" key="11">
    <source>
        <dbReference type="PROSITE" id="PS50862"/>
    </source>
</evidence>
<dbReference type="PROSITE" id="PS50862">
    <property type="entry name" value="AA_TRNA_LIGASE_II"/>
    <property type="match status" value="1"/>
</dbReference>
<dbReference type="InterPro" id="IPR045864">
    <property type="entry name" value="aa-tRNA-synth_II/BPL/LPL"/>
</dbReference>
<dbReference type="EMBL" id="FOKW01000008">
    <property type="protein sequence ID" value="SFC45256.1"/>
    <property type="molecule type" value="Genomic_DNA"/>
</dbReference>
<dbReference type="GO" id="GO:0003723">
    <property type="term" value="F:RNA binding"/>
    <property type="evidence" value="ECO:0007669"/>
    <property type="project" value="TreeGrafter"/>
</dbReference>
<keyword evidence="13" id="KW-1185">Reference proteome</keyword>
<comment type="subunit">
    <text evidence="10">Homodimer.</text>
</comment>
<feature type="region of interest" description="Aspartate" evidence="10">
    <location>
        <begin position="189"/>
        <end position="192"/>
    </location>
</feature>
<feature type="binding site" evidence="10">
    <location>
        <position position="360"/>
    </location>
    <ligand>
        <name>Mg(2+)</name>
        <dbReference type="ChEBI" id="CHEBI:18420"/>
        <label>2</label>
    </ligand>
</feature>
<dbReference type="Pfam" id="PF01336">
    <property type="entry name" value="tRNA_anti-codon"/>
    <property type="match status" value="1"/>
</dbReference>
<evidence type="ECO:0000256" key="9">
    <source>
        <dbReference type="ARBA" id="ARBA00023146"/>
    </source>
</evidence>
<keyword evidence="7 10" id="KW-0460">Magnesium</keyword>
<dbReference type="GO" id="GO:0000287">
    <property type="term" value="F:magnesium ion binding"/>
    <property type="evidence" value="ECO:0007669"/>
    <property type="project" value="UniProtKB-UniRule"/>
</dbReference>
<feature type="binding site" evidence="10">
    <location>
        <position position="357"/>
    </location>
    <ligand>
        <name>Mg(2+)</name>
        <dbReference type="ChEBI" id="CHEBI:18420"/>
        <label>3</label>
    </ligand>
</feature>
<reference evidence="13" key="1">
    <citation type="submission" date="2016-10" db="EMBL/GenBank/DDBJ databases">
        <authorList>
            <person name="Varghese N."/>
            <person name="Submissions S."/>
        </authorList>
    </citation>
    <scope>NUCLEOTIDE SEQUENCE [LARGE SCALE GENOMIC DNA]</scope>
    <source>
        <strain evidence="13">DSM 13078</strain>
    </source>
</reference>
<feature type="binding site" evidence="10">
    <location>
        <position position="364"/>
    </location>
    <ligand>
        <name>L-aspartate</name>
        <dbReference type="ChEBI" id="CHEBI:29991"/>
    </ligand>
</feature>
<sequence length="434" mass="48979">MQDRTYTEDAEPGDEVTVAGWVHEIRDLGGIAFLILRDTTGKIQIKFEKDEMDDDLVETGLDVARESVIKVTGDVEEEPRAPTGVEVTPESLEVVSEADPELPLDPSGKVDADLSTRLDNRTLDLRKEEVQAVFEIRAEILRAVREQFREFRCTEINTPKIVATGTEGGTELFPITYFGEEAFMNQSPQLFKQLIAGSNVERVFEIGPIFRAEEHNTPRHLNEATSIDFEGAFCDAHDAMDVAEGIVKAAYEAVNENCSEELEALDLEEEFEVPEGDFPRISYEEAIERINATGELDEQLVWGDDLPTEAEKALGQDVGGHYFITEWPSEIKPFYIKDTESDETLSTGFDLMHPRMELVSGGQREHRHEHLIEGFEQQGLDPDQFEYYTKMFKYGMPPHAGFGLGGERLIMTLLGLDNIREAVLFPRDRQRLSP</sequence>
<keyword evidence="6 10" id="KW-0067">ATP-binding</keyword>
<dbReference type="PRINTS" id="PR01042">
    <property type="entry name" value="TRNASYNTHASP"/>
</dbReference>
<dbReference type="Gene3D" id="3.30.930.10">
    <property type="entry name" value="Bira Bifunctional Protein, Domain 2"/>
    <property type="match status" value="1"/>
</dbReference>
<keyword evidence="10" id="KW-0479">Metal-binding</keyword>
<feature type="site" description="Important for tRNA non-discrimination" evidence="10">
    <location>
        <position position="82"/>
    </location>
</feature>
<comment type="function">
    <text evidence="10">Aspartyl-tRNA synthetase with relaxed tRNA specificity since it is able to aspartylate not only its cognate tRNA(Asp) but also tRNA(Asn). Reaction proceeds in two steps: L-aspartate is first activated by ATP to form Asp-AMP and then transferred to the acceptor end of tRNA(Asp/Asn).</text>
</comment>
<feature type="domain" description="Aminoacyl-transfer RNA synthetases class-II family profile" evidence="11">
    <location>
        <begin position="134"/>
        <end position="434"/>
    </location>
</feature>
<dbReference type="SUPFAM" id="SSF50249">
    <property type="entry name" value="Nucleic acid-binding proteins"/>
    <property type="match status" value="1"/>
</dbReference>
<dbReference type="RefSeq" id="WP_089789040.1">
    <property type="nucleotide sequence ID" value="NZ_FOKW01000008.1"/>
</dbReference>
<dbReference type="Gene3D" id="2.40.50.140">
    <property type="entry name" value="Nucleic acid-binding proteins"/>
    <property type="match status" value="1"/>
</dbReference>
<dbReference type="InterPro" id="IPR004523">
    <property type="entry name" value="Asp-tRNA_synthase_2"/>
</dbReference>
<evidence type="ECO:0000256" key="7">
    <source>
        <dbReference type="ARBA" id="ARBA00022842"/>
    </source>
</evidence>
<protein>
    <recommendedName>
        <fullName evidence="10">Aspartate--tRNA(Asp/Asn) ligase</fullName>
        <ecNumber evidence="10">6.1.1.23</ecNumber>
    </recommendedName>
    <alternativeName>
        <fullName evidence="10">Aspartyl-tRNA synthetase</fullName>
        <shortName evidence="10">AspRS</shortName>
    </alternativeName>
    <alternativeName>
        <fullName evidence="10">Non-discriminating aspartyl-tRNA synthetase</fullName>
        <shortName evidence="10">ND-AspRS</shortName>
    </alternativeName>
</protein>
<organism evidence="12 13">
    <name type="scientific">Natronobacterium haloterrestre</name>
    <name type="common">Halobiforma haloterrestris</name>
    <dbReference type="NCBI Taxonomy" id="148448"/>
    <lineage>
        <taxon>Archaea</taxon>
        <taxon>Methanobacteriati</taxon>
        <taxon>Methanobacteriota</taxon>
        <taxon>Stenosarchaea group</taxon>
        <taxon>Halobacteria</taxon>
        <taxon>Halobacteriales</taxon>
        <taxon>Natrialbaceae</taxon>
        <taxon>Natronobacterium</taxon>
    </lineage>
</organism>
<keyword evidence="5 10" id="KW-0547">Nucleotide-binding</keyword>
<feature type="binding site" evidence="10">
    <location>
        <position position="211"/>
    </location>
    <ligand>
        <name>L-aspartate</name>
        <dbReference type="ChEBI" id="CHEBI:29991"/>
    </ligand>
</feature>
<dbReference type="PANTHER" id="PTHR43450">
    <property type="entry name" value="ASPARTYL-TRNA SYNTHETASE"/>
    <property type="match status" value="1"/>
</dbReference>
<dbReference type="GO" id="GO:0004815">
    <property type="term" value="F:aspartate-tRNA ligase activity"/>
    <property type="evidence" value="ECO:0007669"/>
    <property type="project" value="UniProtKB-UniRule"/>
</dbReference>
<dbReference type="EC" id="6.1.1.23" evidence="10"/>
<evidence type="ECO:0000256" key="3">
    <source>
        <dbReference type="ARBA" id="ARBA00022490"/>
    </source>
</evidence>
<comment type="subcellular location">
    <subcellularLocation>
        <location evidence="1 10">Cytoplasm</location>
    </subcellularLocation>
</comment>
<dbReference type="Proteomes" id="UP000199161">
    <property type="component" value="Unassembled WGS sequence"/>
</dbReference>
<accession>A0A1I1J9X7</accession>
<keyword evidence="4 10" id="KW-0436">Ligase</keyword>
<evidence type="ECO:0000256" key="10">
    <source>
        <dbReference type="HAMAP-Rule" id="MF_02075"/>
    </source>
</evidence>
<evidence type="ECO:0000256" key="6">
    <source>
        <dbReference type="ARBA" id="ARBA00022840"/>
    </source>
</evidence>
<dbReference type="NCBIfam" id="NF003483">
    <property type="entry name" value="PRK05159.1"/>
    <property type="match status" value="1"/>
</dbReference>
<dbReference type="GO" id="GO:0006422">
    <property type="term" value="P:aspartyl-tRNA aminoacylation"/>
    <property type="evidence" value="ECO:0007669"/>
    <property type="project" value="UniProtKB-UniRule"/>
</dbReference>
<dbReference type="PANTHER" id="PTHR43450:SF1">
    <property type="entry name" value="ASPARTATE--TRNA LIGASE, CYTOPLASMIC"/>
    <property type="match status" value="1"/>
</dbReference>
<evidence type="ECO:0000256" key="5">
    <source>
        <dbReference type="ARBA" id="ARBA00022741"/>
    </source>
</evidence>
<dbReference type="Pfam" id="PF00152">
    <property type="entry name" value="tRNA-synt_2"/>
    <property type="match status" value="1"/>
</dbReference>
<dbReference type="GO" id="GO:0005829">
    <property type="term" value="C:cytosol"/>
    <property type="evidence" value="ECO:0007669"/>
    <property type="project" value="TreeGrafter"/>
</dbReference>
<dbReference type="InterPro" id="IPR002312">
    <property type="entry name" value="Asp/Asn-tRNA-synth_IIb"/>
</dbReference>
<gene>
    <name evidence="10" type="primary">aspS</name>
    <name evidence="12" type="ORF">SAMN05444422_108209</name>
</gene>
<dbReference type="GO" id="GO:0017101">
    <property type="term" value="C:aminoacyl-tRNA synthetase multienzyme complex"/>
    <property type="evidence" value="ECO:0007669"/>
    <property type="project" value="TreeGrafter"/>
</dbReference>
<proteinExistence type="inferred from homology"/>
<feature type="binding site" evidence="10">
    <location>
        <position position="357"/>
    </location>
    <ligand>
        <name>Mg(2+)</name>
        <dbReference type="ChEBI" id="CHEBI:18420"/>
        <label>2</label>
    </ligand>
</feature>
<feature type="binding site" evidence="10">
    <location>
        <begin position="211"/>
        <end position="213"/>
    </location>
    <ligand>
        <name>ATP</name>
        <dbReference type="ChEBI" id="CHEBI:30616"/>
    </ligand>
</feature>
<feature type="binding site" evidence="10">
    <location>
        <begin position="405"/>
        <end position="408"/>
    </location>
    <ligand>
        <name>ATP</name>
        <dbReference type="ChEBI" id="CHEBI:30616"/>
    </ligand>
</feature>
<feature type="binding site" evidence="10">
    <location>
        <position position="167"/>
    </location>
    <ligand>
        <name>L-aspartate</name>
        <dbReference type="ChEBI" id="CHEBI:29991"/>
    </ligand>
</feature>
<feature type="binding site" evidence="10">
    <location>
        <position position="357"/>
    </location>
    <ligand>
        <name>ATP</name>
        <dbReference type="ChEBI" id="CHEBI:30616"/>
    </ligand>
</feature>
<dbReference type="InterPro" id="IPR012340">
    <property type="entry name" value="NA-bd_OB-fold"/>
</dbReference>
<dbReference type="CDD" id="cd04316">
    <property type="entry name" value="ND_PkAspRS_like_N"/>
    <property type="match status" value="1"/>
</dbReference>
<evidence type="ECO:0000256" key="4">
    <source>
        <dbReference type="ARBA" id="ARBA00022598"/>
    </source>
</evidence>
<evidence type="ECO:0000256" key="8">
    <source>
        <dbReference type="ARBA" id="ARBA00022917"/>
    </source>
</evidence>
<keyword evidence="3 10" id="KW-0963">Cytoplasm</keyword>
<evidence type="ECO:0000313" key="13">
    <source>
        <dbReference type="Proteomes" id="UP000199161"/>
    </source>
</evidence>
<evidence type="ECO:0000256" key="1">
    <source>
        <dbReference type="ARBA" id="ARBA00004496"/>
    </source>
</evidence>
<dbReference type="GO" id="GO:0050560">
    <property type="term" value="F:aspartate-tRNA(Asn) ligase activity"/>
    <property type="evidence" value="ECO:0007669"/>
    <property type="project" value="UniProtKB-EC"/>
</dbReference>
<dbReference type="GO" id="GO:0005524">
    <property type="term" value="F:ATP binding"/>
    <property type="evidence" value="ECO:0007669"/>
    <property type="project" value="UniProtKB-UniRule"/>
</dbReference>
<dbReference type="SUPFAM" id="SSF55681">
    <property type="entry name" value="Class II aaRS and biotin synthetases"/>
    <property type="match status" value="1"/>
</dbReference>
<dbReference type="AlphaFoldDB" id="A0A1I1J9X7"/>
<comment type="catalytic activity">
    <reaction evidence="10">
        <text>tRNA(Asx) + L-aspartate + ATP = L-aspartyl-tRNA(Asx) + AMP + diphosphate</text>
        <dbReference type="Rhea" id="RHEA:18349"/>
        <dbReference type="Rhea" id="RHEA-COMP:9710"/>
        <dbReference type="Rhea" id="RHEA-COMP:9711"/>
        <dbReference type="ChEBI" id="CHEBI:29991"/>
        <dbReference type="ChEBI" id="CHEBI:30616"/>
        <dbReference type="ChEBI" id="CHEBI:33019"/>
        <dbReference type="ChEBI" id="CHEBI:78442"/>
        <dbReference type="ChEBI" id="CHEBI:78516"/>
        <dbReference type="ChEBI" id="CHEBI:456215"/>
        <dbReference type="EC" id="6.1.1.23"/>
    </reaction>
</comment>
<keyword evidence="9 10" id="KW-0030">Aminoacyl-tRNA synthetase</keyword>